<sequence length="216" mass="21867">MDTDDRIARVDDVAELAAALDRLGVRRGRPVLALVGGAGGMSPAESERVRDLLRELLPALAARGAAVVDGGTDVGVMRVIGDLADGLPLVGVVAEGALGDTALEPHHVHVFVPGEAWGDESPWLAKAVSVLADGSPSVTLLVNGGDITYTDAAHSIEHGRPVVVLADTGRTADAIAAAAGGVSSDHRAVAIAGSGLTRVVTAEDFVAVVESALDPR</sequence>
<feature type="domain" description="LSDAT prokaryote" evidence="1">
    <location>
        <begin position="29"/>
        <end position="203"/>
    </location>
</feature>
<name>A0A495X0X7_9PSEU</name>
<dbReference type="RefSeq" id="WP_121216844.1">
    <property type="nucleotide sequence ID" value="NZ_JBIUBA010000011.1"/>
</dbReference>
<organism evidence="2 3">
    <name type="scientific">Saccharothrix variisporea</name>
    <dbReference type="NCBI Taxonomy" id="543527"/>
    <lineage>
        <taxon>Bacteria</taxon>
        <taxon>Bacillati</taxon>
        <taxon>Actinomycetota</taxon>
        <taxon>Actinomycetes</taxon>
        <taxon>Pseudonocardiales</taxon>
        <taxon>Pseudonocardiaceae</taxon>
        <taxon>Saccharothrix</taxon>
    </lineage>
</organism>
<dbReference type="InterPro" id="IPR041482">
    <property type="entry name" value="LSDAT_prok"/>
</dbReference>
<keyword evidence="3" id="KW-1185">Reference proteome</keyword>
<evidence type="ECO:0000313" key="2">
    <source>
        <dbReference type="EMBL" id="RKT66915.1"/>
    </source>
</evidence>
<dbReference type="Proteomes" id="UP000272729">
    <property type="component" value="Unassembled WGS sequence"/>
</dbReference>
<gene>
    <name evidence="2" type="ORF">DFJ66_0080</name>
</gene>
<comment type="caution">
    <text evidence="2">The sequence shown here is derived from an EMBL/GenBank/DDBJ whole genome shotgun (WGS) entry which is preliminary data.</text>
</comment>
<evidence type="ECO:0000259" key="1">
    <source>
        <dbReference type="Pfam" id="PF18171"/>
    </source>
</evidence>
<dbReference type="EMBL" id="RBXR01000001">
    <property type="protein sequence ID" value="RKT66915.1"/>
    <property type="molecule type" value="Genomic_DNA"/>
</dbReference>
<accession>A0A495X0X7</accession>
<evidence type="ECO:0000313" key="3">
    <source>
        <dbReference type="Proteomes" id="UP000272729"/>
    </source>
</evidence>
<dbReference type="Pfam" id="PF18171">
    <property type="entry name" value="LSDAT_prok"/>
    <property type="match status" value="1"/>
</dbReference>
<dbReference type="AlphaFoldDB" id="A0A495X0X7"/>
<proteinExistence type="predicted"/>
<reference evidence="2 3" key="1">
    <citation type="submission" date="2018-10" db="EMBL/GenBank/DDBJ databases">
        <title>Sequencing the genomes of 1000 actinobacteria strains.</title>
        <authorList>
            <person name="Klenk H.-P."/>
        </authorList>
    </citation>
    <scope>NUCLEOTIDE SEQUENCE [LARGE SCALE GENOMIC DNA]</scope>
    <source>
        <strain evidence="2 3">DSM 43911</strain>
    </source>
</reference>
<dbReference type="OrthoDB" id="582259at2"/>
<protein>
    <recommendedName>
        <fullName evidence="1">LSDAT prokaryote domain-containing protein</fullName>
    </recommendedName>
</protein>